<dbReference type="InterPro" id="IPR012349">
    <property type="entry name" value="Split_barrel_FMN-bd"/>
</dbReference>
<dbReference type="VEuPathDB" id="FungiDB:PV10_07013"/>
<evidence type="ECO:0000313" key="2">
    <source>
        <dbReference type="EMBL" id="RVX68624.1"/>
    </source>
</evidence>
<dbReference type="SUPFAM" id="SSF50985">
    <property type="entry name" value="RCC1/BLIP-II"/>
    <property type="match status" value="1"/>
</dbReference>
<dbReference type="AlphaFoldDB" id="A0A438MZJ0"/>
<dbReference type="OrthoDB" id="5370059at2759"/>
<evidence type="ECO:0000256" key="1">
    <source>
        <dbReference type="PROSITE-ProRule" id="PRU00235"/>
    </source>
</evidence>
<dbReference type="PRINTS" id="PR00633">
    <property type="entry name" value="RCCNDNSATION"/>
</dbReference>
<dbReference type="Gene3D" id="2.30.110.10">
    <property type="entry name" value="Electron Transport, Fmn-binding Protein, Chain A"/>
    <property type="match status" value="1"/>
</dbReference>
<dbReference type="VEuPathDB" id="FungiDB:PV10_06468"/>
<reference evidence="2 3" key="1">
    <citation type="submission" date="2017-03" db="EMBL/GenBank/DDBJ databases">
        <title>Genomes of endolithic fungi from Antarctica.</title>
        <authorList>
            <person name="Coleine C."/>
            <person name="Masonjones S."/>
            <person name="Stajich J.E."/>
        </authorList>
    </citation>
    <scope>NUCLEOTIDE SEQUENCE [LARGE SCALE GENOMIC DNA]</scope>
    <source>
        <strain evidence="2 3">CCFEE 6314</strain>
    </source>
</reference>
<sequence length="621" mass="67545">MVKMEYPAGKHNTVHRLAPKRAAYDLKTVHSIINQCLVLHVSFMPNSDDFFPTVIPMIGAMGNFDYPSADIDEPLDCYIHGYVSARMANLARTAEANGGPGLPVCVSAAKVDGLILALSAFAHSCNYRSACIFGYASLVTDPEEKLWALKLITNTLVAGRWEETRQPPSSNELVQTQILRIRVKSGSAKVRAGPPSEVEDDMKNKQVRQQTWSGYIPLLEQLQEPVPACHNLLGPIPEQITSYRETFNEDAREYNDEMVKRVLEDSAAFQNVLCIFAPTEKRHDGRPATGGSDCPHIRKISAGGNHTLALSTDGNLYAAGRNDDGRCGLSLQPGKEEDLRVIFEEVHIGKISGVIPAKGLPEEPNNRVSDIAATWEASFVVLGGKYVVSCGSGGKGELGLGRNITSMATWTKVLDLSSTKEHILKIAASMSHVVVLLSDGQVLGWGSCRKGQLGASVKEQKTSWFPTRVEAEPAFKVTDVLVGREFTLLLAAGRKPELLGESKFLSREDLEVFGSPTKTTRSLGKNDRGQFAPKTLPDIREIAAGSEHCVAVTMDNRTISWGWGEHGNCGDKVDSKGNVVDRYNVIETPEPQISLKVSAVAAGCATSFIILNEFDEESKAP</sequence>
<dbReference type="Proteomes" id="UP000288859">
    <property type="component" value="Unassembled WGS sequence"/>
</dbReference>
<feature type="repeat" description="RCC1" evidence="1">
    <location>
        <begin position="385"/>
        <end position="439"/>
    </location>
</feature>
<dbReference type="Pfam" id="PF12900">
    <property type="entry name" value="Pyridox_ox_2"/>
    <property type="match status" value="1"/>
</dbReference>
<gene>
    <name evidence="2" type="ORF">B0A52_07051</name>
</gene>
<dbReference type="PROSITE" id="PS50012">
    <property type="entry name" value="RCC1_3"/>
    <property type="match status" value="3"/>
</dbReference>
<dbReference type="InterPro" id="IPR024747">
    <property type="entry name" value="Pyridox_Oxase-rel"/>
</dbReference>
<comment type="caution">
    <text evidence="2">The sequence shown here is derived from an EMBL/GenBank/DDBJ whole genome shotgun (WGS) entry which is preliminary data.</text>
</comment>
<accession>A0A438MZJ0</accession>
<evidence type="ECO:0000313" key="3">
    <source>
        <dbReference type="Proteomes" id="UP000288859"/>
    </source>
</evidence>
<dbReference type="PANTHER" id="PTHR45982:SF1">
    <property type="entry name" value="REGULATOR OF CHROMOSOME CONDENSATION"/>
    <property type="match status" value="1"/>
</dbReference>
<dbReference type="InterPro" id="IPR009091">
    <property type="entry name" value="RCC1/BLIP-II"/>
</dbReference>
<dbReference type="Pfam" id="PF13540">
    <property type="entry name" value="RCC1_2"/>
    <property type="match status" value="1"/>
</dbReference>
<feature type="repeat" description="RCC1" evidence="1">
    <location>
        <begin position="508"/>
        <end position="555"/>
    </location>
</feature>
<dbReference type="Pfam" id="PF00415">
    <property type="entry name" value="RCC1"/>
    <property type="match status" value="1"/>
</dbReference>
<dbReference type="Gene3D" id="2.130.10.30">
    <property type="entry name" value="Regulator of chromosome condensation 1/beta-lactamase-inhibitor protein II"/>
    <property type="match status" value="2"/>
</dbReference>
<organism evidence="2 3">
    <name type="scientific">Exophiala mesophila</name>
    <name type="common">Black yeast-like fungus</name>
    <dbReference type="NCBI Taxonomy" id="212818"/>
    <lineage>
        <taxon>Eukaryota</taxon>
        <taxon>Fungi</taxon>
        <taxon>Dikarya</taxon>
        <taxon>Ascomycota</taxon>
        <taxon>Pezizomycotina</taxon>
        <taxon>Eurotiomycetes</taxon>
        <taxon>Chaetothyriomycetidae</taxon>
        <taxon>Chaetothyriales</taxon>
        <taxon>Herpotrichiellaceae</taxon>
        <taxon>Exophiala</taxon>
    </lineage>
</organism>
<dbReference type="EMBL" id="NAJM01000036">
    <property type="protein sequence ID" value="RVX68624.1"/>
    <property type="molecule type" value="Genomic_DNA"/>
</dbReference>
<dbReference type="InterPro" id="IPR051553">
    <property type="entry name" value="Ran_GTPase-activating"/>
</dbReference>
<dbReference type="InterPro" id="IPR000408">
    <property type="entry name" value="Reg_chr_condens"/>
</dbReference>
<dbReference type="PROSITE" id="PS00626">
    <property type="entry name" value="RCC1_2"/>
    <property type="match status" value="1"/>
</dbReference>
<name>A0A438MZJ0_EXOME</name>
<feature type="repeat" description="RCC1" evidence="1">
    <location>
        <begin position="440"/>
        <end position="493"/>
    </location>
</feature>
<proteinExistence type="predicted"/>
<protein>
    <submittedName>
        <fullName evidence="2">Uncharacterized protein</fullName>
    </submittedName>
</protein>
<dbReference type="SUPFAM" id="SSF50475">
    <property type="entry name" value="FMN-binding split barrel"/>
    <property type="match status" value="1"/>
</dbReference>
<dbReference type="PANTHER" id="PTHR45982">
    <property type="entry name" value="REGULATOR OF CHROMOSOME CONDENSATION"/>
    <property type="match status" value="1"/>
</dbReference>